<sequence length="295" mass="32208">MSGGPPRTLCATNARWIMSITAKFRSSVDRWRDRTAMVYSGLDGVQCLTFGHFADHSRRFAVTLAELGITSEHSVAIHLASIPEWWEVAAGSIRAGVPFSTVPPGHSLSDWVNFTRAEVVIVEREALKEAVALREEGSVRFVILVEEMPQPDTLRYQTMLFLADPDGCVDSAPDTQAQVVLLDENGTRDQAQLDLDASVLGLDQFDREEADLHWNLVPRHQATGVLLGLLEPWSAGAAVLVDGCGSDVEQVLSRFPVTTVSAQRSSFFARNSVAGNSVRNVLVVDPQPSISTQKP</sequence>
<name>A0A3R8VL11_9PSEU</name>
<dbReference type="AlphaFoldDB" id="A0A3R8VL11"/>
<organism evidence="2 3">
    <name type="scientific">Saccharopolyspora rhizosphaerae</name>
    <dbReference type="NCBI Taxonomy" id="2492662"/>
    <lineage>
        <taxon>Bacteria</taxon>
        <taxon>Bacillati</taxon>
        <taxon>Actinomycetota</taxon>
        <taxon>Actinomycetes</taxon>
        <taxon>Pseudonocardiales</taxon>
        <taxon>Pseudonocardiaceae</taxon>
        <taxon>Saccharopolyspora</taxon>
    </lineage>
</organism>
<gene>
    <name evidence="2" type="ORF">EIL87_03375</name>
</gene>
<evidence type="ECO:0000313" key="2">
    <source>
        <dbReference type="EMBL" id="RRO19749.1"/>
    </source>
</evidence>
<feature type="domain" description="AMP-dependent synthetase/ligase" evidence="1">
    <location>
        <begin position="24"/>
        <end position="153"/>
    </location>
</feature>
<proteinExistence type="predicted"/>
<accession>A0A3R8VL11</accession>
<reference evidence="2 3" key="1">
    <citation type="submission" date="2018-11" db="EMBL/GenBank/DDBJ databases">
        <title>Saccharopolyspora rhizosphaerae sp. nov., an actinomycete isolated from rhizosphere soil in Thailand.</title>
        <authorList>
            <person name="Intra B."/>
            <person name="Euanorasetr J."/>
            <person name="Take A."/>
            <person name="Inahashi Y."/>
            <person name="Mori M."/>
            <person name="Panbangred W."/>
            <person name="Matsumoto A."/>
        </authorList>
    </citation>
    <scope>NUCLEOTIDE SEQUENCE [LARGE SCALE GENOMIC DNA]</scope>
    <source>
        <strain evidence="2 3">H219</strain>
    </source>
</reference>
<protein>
    <recommendedName>
        <fullName evidence="1">AMP-dependent synthetase/ligase domain-containing protein</fullName>
    </recommendedName>
</protein>
<evidence type="ECO:0000259" key="1">
    <source>
        <dbReference type="Pfam" id="PF00501"/>
    </source>
</evidence>
<dbReference type="InterPro" id="IPR000873">
    <property type="entry name" value="AMP-dep_synth/lig_dom"/>
</dbReference>
<evidence type="ECO:0000313" key="3">
    <source>
        <dbReference type="Proteomes" id="UP000274515"/>
    </source>
</evidence>
<dbReference type="EMBL" id="RSAA01000003">
    <property type="protein sequence ID" value="RRO19749.1"/>
    <property type="molecule type" value="Genomic_DNA"/>
</dbReference>
<dbReference type="Gene3D" id="3.40.50.12780">
    <property type="entry name" value="N-terminal domain of ligase-like"/>
    <property type="match status" value="1"/>
</dbReference>
<dbReference type="Proteomes" id="UP000274515">
    <property type="component" value="Unassembled WGS sequence"/>
</dbReference>
<keyword evidence="3" id="KW-1185">Reference proteome</keyword>
<comment type="caution">
    <text evidence="2">The sequence shown here is derived from an EMBL/GenBank/DDBJ whole genome shotgun (WGS) entry which is preliminary data.</text>
</comment>
<dbReference type="RefSeq" id="WP_125088673.1">
    <property type="nucleotide sequence ID" value="NZ_RSAA01000003.1"/>
</dbReference>
<dbReference type="Pfam" id="PF00501">
    <property type="entry name" value="AMP-binding"/>
    <property type="match status" value="1"/>
</dbReference>
<dbReference type="InterPro" id="IPR042099">
    <property type="entry name" value="ANL_N_sf"/>
</dbReference>
<dbReference type="SUPFAM" id="SSF56801">
    <property type="entry name" value="Acetyl-CoA synthetase-like"/>
    <property type="match status" value="1"/>
</dbReference>